<keyword evidence="2" id="KW-0808">Transferase</keyword>
<name>A0A2A9DL38_9CORY</name>
<dbReference type="CDD" id="cd06223">
    <property type="entry name" value="PRTases_typeI"/>
    <property type="match status" value="1"/>
</dbReference>
<protein>
    <submittedName>
        <fullName evidence="2">Putative amidophosphoribosyltransferase</fullName>
    </submittedName>
</protein>
<dbReference type="InterPro" id="IPR029057">
    <property type="entry name" value="PRTase-like"/>
</dbReference>
<dbReference type="STRING" id="1724.GCA_001044175_00245"/>
<dbReference type="PANTHER" id="PTHR47505:SF1">
    <property type="entry name" value="DNA UTILIZATION PROTEIN YHGH"/>
    <property type="match status" value="1"/>
</dbReference>
<dbReference type="InterPro" id="IPR000836">
    <property type="entry name" value="PRTase_dom"/>
</dbReference>
<dbReference type="RefSeq" id="WP_048381419.1">
    <property type="nucleotide sequence ID" value="NZ_LDYE01000011.1"/>
</dbReference>
<keyword evidence="3" id="KW-1185">Reference proteome</keyword>
<dbReference type="SUPFAM" id="SSF53271">
    <property type="entry name" value="PRTase-like"/>
    <property type="match status" value="1"/>
</dbReference>
<evidence type="ECO:0000256" key="1">
    <source>
        <dbReference type="ARBA" id="ARBA00008007"/>
    </source>
</evidence>
<evidence type="ECO:0000313" key="2">
    <source>
        <dbReference type="EMBL" id="PFG27091.1"/>
    </source>
</evidence>
<comment type="caution">
    <text evidence="2">The sequence shown here is derived from an EMBL/GenBank/DDBJ whole genome shotgun (WGS) entry which is preliminary data.</text>
</comment>
<evidence type="ECO:0000313" key="3">
    <source>
        <dbReference type="Proteomes" id="UP000221653"/>
    </source>
</evidence>
<dbReference type="Gene3D" id="3.40.50.2020">
    <property type="match status" value="1"/>
</dbReference>
<accession>A0A2A9DL38</accession>
<dbReference type="EMBL" id="PDJF01000001">
    <property type="protein sequence ID" value="PFG27091.1"/>
    <property type="molecule type" value="Genomic_DNA"/>
</dbReference>
<dbReference type="PANTHER" id="PTHR47505">
    <property type="entry name" value="DNA UTILIZATION PROTEIN YHGH"/>
    <property type="match status" value="1"/>
</dbReference>
<dbReference type="GO" id="GO:0016757">
    <property type="term" value="F:glycosyltransferase activity"/>
    <property type="evidence" value="ECO:0007669"/>
    <property type="project" value="UniProtKB-KW"/>
</dbReference>
<sequence>MWDELADLIVPRYCAGCGAAGAVLCRDCFDHVRQPPHLISSTTDVGVPVFSMGPYSEIRQRLIVAMKERGNMAARRALGPVFGAAVAYLQARGELGRSLVVVPAPTSVAHARARGGDHVTAIVAASGVPYVQAVRHRQGVRDSVGLGVHARRLNMAHAVEVVAPPQPVSAVLFDDIVTTGATLQATVRALILAGWQVEAAVTLANA</sequence>
<dbReference type="AlphaFoldDB" id="A0A2A9DL38"/>
<keyword evidence="2" id="KW-0328">Glycosyltransferase</keyword>
<comment type="similarity">
    <text evidence="1">Belongs to the ComF/GntX family.</text>
</comment>
<reference evidence="2 3" key="1">
    <citation type="submission" date="2017-10" db="EMBL/GenBank/DDBJ databases">
        <title>Sequencing the genomes of 1000 actinobacteria strains.</title>
        <authorList>
            <person name="Klenk H.-P."/>
        </authorList>
    </citation>
    <scope>NUCLEOTIDE SEQUENCE [LARGE SCALE GENOMIC DNA]</scope>
    <source>
        <strain evidence="2 3">DSM 20688</strain>
    </source>
</reference>
<dbReference type="InterPro" id="IPR051910">
    <property type="entry name" value="ComF/GntX_DNA_util-trans"/>
</dbReference>
<organism evidence="2 3">
    <name type="scientific">Corynebacterium renale</name>
    <dbReference type="NCBI Taxonomy" id="1724"/>
    <lineage>
        <taxon>Bacteria</taxon>
        <taxon>Bacillati</taxon>
        <taxon>Actinomycetota</taxon>
        <taxon>Actinomycetes</taxon>
        <taxon>Mycobacteriales</taxon>
        <taxon>Corynebacteriaceae</taxon>
        <taxon>Corynebacterium</taxon>
    </lineage>
</organism>
<gene>
    <name evidence="2" type="ORF">ATK06_0139</name>
</gene>
<proteinExistence type="inferred from homology"/>
<dbReference type="Proteomes" id="UP000221653">
    <property type="component" value="Unassembled WGS sequence"/>
</dbReference>